<organism evidence="1 2">
    <name type="scientific">Strongyloides papillosus</name>
    <name type="common">Intestinal threadworm</name>
    <dbReference type="NCBI Taxonomy" id="174720"/>
    <lineage>
        <taxon>Eukaryota</taxon>
        <taxon>Metazoa</taxon>
        <taxon>Ecdysozoa</taxon>
        <taxon>Nematoda</taxon>
        <taxon>Chromadorea</taxon>
        <taxon>Rhabditida</taxon>
        <taxon>Tylenchina</taxon>
        <taxon>Panagrolaimomorpha</taxon>
        <taxon>Strongyloidoidea</taxon>
        <taxon>Strongyloididae</taxon>
        <taxon>Strongyloides</taxon>
    </lineage>
</organism>
<sequence length="219" mass="25452">MKSAAIKGRDFSYYWLFAGWWPSVVNFIDCKIGQPVKDRYNRIIVKIQYIVYGYWLSPVAEKAKIILKKQALILLTYTKNLSIRLGIFLKDSILWPILISGYNIALVPAFEVLKDKYRFIEDNVLIYFLAPVCQTVINVVPEKSPFVEDSDLELDDFLPCENDAESDASWDPDEEEIKRKKEEAALQEKKKRINQKSALIEFPDFNDLGSSDEEFMFDN</sequence>
<name>A0A0N5C811_STREA</name>
<dbReference type="AlphaFoldDB" id="A0A0N5C811"/>
<evidence type="ECO:0000313" key="1">
    <source>
        <dbReference type="Proteomes" id="UP000046392"/>
    </source>
</evidence>
<reference evidence="2" key="1">
    <citation type="submission" date="2017-02" db="UniProtKB">
        <authorList>
            <consortium name="WormBaseParasite"/>
        </authorList>
    </citation>
    <scope>IDENTIFICATION</scope>
</reference>
<keyword evidence="1" id="KW-1185">Reference proteome</keyword>
<dbReference type="Proteomes" id="UP000046392">
    <property type="component" value="Unplaced"/>
</dbReference>
<dbReference type="WBParaSite" id="SPAL_0001407100.1">
    <property type="protein sequence ID" value="SPAL_0001407100.1"/>
    <property type="gene ID" value="SPAL_0001407100"/>
</dbReference>
<proteinExistence type="predicted"/>
<accession>A0A0N5C811</accession>
<protein>
    <submittedName>
        <fullName evidence="2">Mitochondrial 18 kDa protein</fullName>
    </submittedName>
</protein>
<evidence type="ECO:0000313" key="2">
    <source>
        <dbReference type="WBParaSite" id="SPAL_0001407100.1"/>
    </source>
</evidence>